<dbReference type="Gene3D" id="1.10.10.10">
    <property type="entry name" value="Winged helix-like DNA-binding domain superfamily/Winged helix DNA-binding domain"/>
    <property type="match status" value="1"/>
</dbReference>
<organism evidence="5 6">
    <name type="scientific">Populibacterium corticicola</name>
    <dbReference type="NCBI Taxonomy" id="1812826"/>
    <lineage>
        <taxon>Bacteria</taxon>
        <taxon>Bacillati</taxon>
        <taxon>Actinomycetota</taxon>
        <taxon>Actinomycetes</taxon>
        <taxon>Micrococcales</taxon>
        <taxon>Jonesiaceae</taxon>
        <taxon>Populibacterium</taxon>
    </lineage>
</organism>
<evidence type="ECO:0000259" key="4">
    <source>
        <dbReference type="PROSITE" id="PS50995"/>
    </source>
</evidence>
<dbReference type="PANTHER" id="PTHR42756">
    <property type="entry name" value="TRANSCRIPTIONAL REGULATOR, MARR"/>
    <property type="match status" value="1"/>
</dbReference>
<dbReference type="InterPro" id="IPR036388">
    <property type="entry name" value="WH-like_DNA-bd_sf"/>
</dbReference>
<dbReference type="InterPro" id="IPR023187">
    <property type="entry name" value="Tscrpt_reg_MarR-type_CS"/>
</dbReference>
<keyword evidence="6" id="KW-1185">Reference proteome</keyword>
<dbReference type="PROSITE" id="PS50995">
    <property type="entry name" value="HTH_MARR_2"/>
    <property type="match status" value="1"/>
</dbReference>
<dbReference type="Proteomes" id="UP001597391">
    <property type="component" value="Unassembled WGS sequence"/>
</dbReference>
<keyword evidence="2" id="KW-0238">DNA-binding</keyword>
<name>A0ABW5XGW4_9MICO</name>
<feature type="domain" description="HTH marR-type" evidence="4">
    <location>
        <begin position="25"/>
        <end position="160"/>
    </location>
</feature>
<dbReference type="Pfam" id="PF12802">
    <property type="entry name" value="MarR_2"/>
    <property type="match status" value="1"/>
</dbReference>
<dbReference type="PROSITE" id="PS01117">
    <property type="entry name" value="HTH_MARR_1"/>
    <property type="match status" value="1"/>
</dbReference>
<accession>A0ABW5XGW4</accession>
<evidence type="ECO:0000256" key="3">
    <source>
        <dbReference type="ARBA" id="ARBA00023163"/>
    </source>
</evidence>
<evidence type="ECO:0000256" key="1">
    <source>
        <dbReference type="ARBA" id="ARBA00023015"/>
    </source>
</evidence>
<keyword evidence="1" id="KW-0805">Transcription regulation</keyword>
<dbReference type="InterPro" id="IPR000835">
    <property type="entry name" value="HTH_MarR-typ"/>
</dbReference>
<sequence length="167" mass="19140">MTHKDEVDRIIEAWRTERPDLDVSPLAILSRISRLDRHLDRVRRGVFSRNDLEPWEFDVLSALRRSGRPYTLSPGALVTHTMVTSGTMTNRIDRMEERGLVRRKPSPDDRRAVLVELTDIGLGLVDAALSDLLDIEHSVLEELDGFDQPALADMLRVLTRQFEEIAR</sequence>
<dbReference type="EMBL" id="JBHUOP010000008">
    <property type="protein sequence ID" value="MFD2841730.1"/>
    <property type="molecule type" value="Genomic_DNA"/>
</dbReference>
<dbReference type="PRINTS" id="PR00598">
    <property type="entry name" value="HTHMARR"/>
</dbReference>
<dbReference type="InterPro" id="IPR036390">
    <property type="entry name" value="WH_DNA-bd_sf"/>
</dbReference>
<proteinExistence type="predicted"/>
<dbReference type="PANTHER" id="PTHR42756:SF1">
    <property type="entry name" value="TRANSCRIPTIONAL REPRESSOR OF EMRAB OPERON"/>
    <property type="match status" value="1"/>
</dbReference>
<dbReference type="SMART" id="SM00347">
    <property type="entry name" value="HTH_MARR"/>
    <property type="match status" value="1"/>
</dbReference>
<reference evidence="6" key="1">
    <citation type="journal article" date="2019" name="Int. J. Syst. Evol. Microbiol.">
        <title>The Global Catalogue of Microorganisms (GCM) 10K type strain sequencing project: providing services to taxonomists for standard genome sequencing and annotation.</title>
        <authorList>
            <consortium name="The Broad Institute Genomics Platform"/>
            <consortium name="The Broad Institute Genome Sequencing Center for Infectious Disease"/>
            <person name="Wu L."/>
            <person name="Ma J."/>
        </authorList>
    </citation>
    <scope>NUCLEOTIDE SEQUENCE [LARGE SCALE GENOMIC DNA]</scope>
    <source>
        <strain evidence="6">KCTC 33576</strain>
    </source>
</reference>
<gene>
    <name evidence="5" type="ORF">ACFSYH_14280</name>
</gene>
<comment type="caution">
    <text evidence="5">The sequence shown here is derived from an EMBL/GenBank/DDBJ whole genome shotgun (WGS) entry which is preliminary data.</text>
</comment>
<dbReference type="RefSeq" id="WP_377468049.1">
    <property type="nucleotide sequence ID" value="NZ_JBHUOP010000008.1"/>
</dbReference>
<evidence type="ECO:0000313" key="6">
    <source>
        <dbReference type="Proteomes" id="UP001597391"/>
    </source>
</evidence>
<evidence type="ECO:0000313" key="5">
    <source>
        <dbReference type="EMBL" id="MFD2841730.1"/>
    </source>
</evidence>
<keyword evidence="3" id="KW-0804">Transcription</keyword>
<dbReference type="SUPFAM" id="SSF46785">
    <property type="entry name" value="Winged helix' DNA-binding domain"/>
    <property type="match status" value="1"/>
</dbReference>
<protein>
    <submittedName>
        <fullName evidence="5">MarR family winged helix-turn-helix transcriptional regulator</fullName>
    </submittedName>
</protein>
<evidence type="ECO:0000256" key="2">
    <source>
        <dbReference type="ARBA" id="ARBA00023125"/>
    </source>
</evidence>